<evidence type="ECO:0000313" key="2">
    <source>
        <dbReference type="Proteomes" id="UP000018461"/>
    </source>
</evidence>
<proteinExistence type="predicted"/>
<dbReference type="PATRIC" id="fig|796943.3.peg.1594"/>
<reference evidence="1" key="2">
    <citation type="submission" date="2013-03" db="EMBL/GenBank/DDBJ databases">
        <title>The Genome Sequence of Oribacterium sp. ACB1.</title>
        <authorList>
            <consortium name="The Broad Institute Genomics Platform"/>
            <consortium name="The Broad Institute Genome Sequencing Center for Infectious Disease"/>
            <person name="Earl A."/>
            <person name="Ward D."/>
            <person name="Feldgarden M."/>
            <person name="Gevers D."/>
            <person name="Sizova M."/>
            <person name="Hazen A."/>
            <person name="Epstein S."/>
            <person name="Walker B."/>
            <person name="Young S."/>
            <person name="Zeng Q."/>
            <person name="Gargeya S."/>
            <person name="Fitzgerald M."/>
            <person name="Haas B."/>
            <person name="Abouelleil A."/>
            <person name="Allen A.W."/>
            <person name="Alvarado L."/>
            <person name="Arachchi H.M."/>
            <person name="Berlin A.M."/>
            <person name="Chapman S.B."/>
            <person name="Gainer-Dewar J."/>
            <person name="Goldberg J."/>
            <person name="Griggs A."/>
            <person name="Gujja S."/>
            <person name="Hansen M."/>
            <person name="Howarth C."/>
            <person name="Imamovic A."/>
            <person name="Ireland A."/>
            <person name="Larimer J."/>
            <person name="McCowan C."/>
            <person name="Murphy C."/>
            <person name="Pearson M."/>
            <person name="Poon T.W."/>
            <person name="Priest M."/>
            <person name="Roberts A."/>
            <person name="Saif S."/>
            <person name="Shea T."/>
            <person name="Sisk P."/>
            <person name="Sykes S."/>
            <person name="Wortman J."/>
            <person name="Nusbaum C."/>
            <person name="Birren B."/>
        </authorList>
    </citation>
    <scope>NUCLEOTIDE SEQUENCE [LARGE SCALE GENOMIC DNA]</scope>
    <source>
        <strain evidence="1">ACB1</strain>
    </source>
</reference>
<evidence type="ECO:0008006" key="3">
    <source>
        <dbReference type="Google" id="ProtNLM"/>
    </source>
</evidence>
<accession>G9WP77</accession>
<sequence length="462" mass="54785">MSHKAYSSHNYICEPNNIDVYFEYNHSVIFNTSEKTRLNGSRCKELLVITECELEEYNGVFEINRYSREDNLVVQGIISFFTGSPLTVYHVHSSATSVKSIKYEKQKFHLKVNGIDYSEDLITMLHKLNQEPELISTLLDRWRKALYLKEESCDADLYYDEAIISFFHIFELMGECVATELKGKLEANIESMLYQHFNFYYFSGTKRKQMVEQNKKAVNRLLIGDALNLSIKVKYFLEQYELLDDNVDFFIDNMIKVRNEIAHGRITYKKEFLWPLSPFFNLAKNFYENIETLVFLSAEMISRYIGISCWEKEWNEIKNFLSPPNHVIAKFLNGKIEIENFNYDMLISDNKYNITWRTLFTYYVNKPQKNTRECMEAVTKDAFLNTLISEENGPDLFNISIIFSDSEDSDIKHKAIENIKSIILNHWYGWSNFKDAYSYLEYYSVKVIWYEEFLLNKEYLEI</sequence>
<dbReference type="Proteomes" id="UP000018461">
    <property type="component" value="Unassembled WGS sequence"/>
</dbReference>
<gene>
    <name evidence="1" type="ORF">HMPREF9625_01160</name>
</gene>
<dbReference type="EMBL" id="AFZC02000001">
    <property type="protein sequence ID" value="EHL10160.1"/>
    <property type="molecule type" value="Genomic_DNA"/>
</dbReference>
<evidence type="ECO:0000313" key="1">
    <source>
        <dbReference type="EMBL" id="EHL10160.1"/>
    </source>
</evidence>
<name>G9WP77_9FIRM</name>
<dbReference type="RefSeq" id="WP_009535016.1">
    <property type="nucleotide sequence ID" value="NZ_KE148312.1"/>
</dbReference>
<dbReference type="HOGENOM" id="CLU_046682_0_0_9"/>
<protein>
    <recommendedName>
        <fullName evidence="3">Apea-like HEPN domain-containing protein</fullName>
    </recommendedName>
</protein>
<dbReference type="AlphaFoldDB" id="G9WP77"/>
<comment type="caution">
    <text evidence="1">The sequence shown here is derived from an EMBL/GenBank/DDBJ whole genome shotgun (WGS) entry which is preliminary data.</text>
</comment>
<organism evidence="1 2">
    <name type="scientific">Oribacterium parvum ACB1</name>
    <dbReference type="NCBI Taxonomy" id="796943"/>
    <lineage>
        <taxon>Bacteria</taxon>
        <taxon>Bacillati</taxon>
        <taxon>Bacillota</taxon>
        <taxon>Clostridia</taxon>
        <taxon>Lachnospirales</taxon>
        <taxon>Lachnospiraceae</taxon>
        <taxon>Oribacterium</taxon>
    </lineage>
</organism>
<keyword evidence="2" id="KW-1185">Reference proteome</keyword>
<reference evidence="1" key="1">
    <citation type="submission" date="2011-08" db="EMBL/GenBank/DDBJ databases">
        <authorList>
            <consortium name="The Broad Institute Genome Sequencing Platform"/>
            <person name="Earl A."/>
            <person name="Ward D."/>
            <person name="Feldgarden M."/>
            <person name="Gevers D."/>
            <person name="Sizova M."/>
            <person name="Hazen A."/>
            <person name="Epstein S."/>
            <person name="Young S.K."/>
            <person name="Zeng Q."/>
            <person name="Gargeya S."/>
            <person name="Fitzgerald M."/>
            <person name="Haas B."/>
            <person name="Abouelleil A."/>
            <person name="Alvarado L."/>
            <person name="Arachchi H.M."/>
            <person name="Berlin A."/>
            <person name="Brown A."/>
            <person name="Chapman S.B."/>
            <person name="Chen Z."/>
            <person name="Dunbar C."/>
            <person name="Freedman E."/>
            <person name="Gearin G."/>
            <person name="Gellesch M."/>
            <person name="Goldberg J."/>
            <person name="Griggs A."/>
            <person name="Gujja S."/>
            <person name="Heiman D."/>
            <person name="Howarth C."/>
            <person name="Larson L."/>
            <person name="Lui A."/>
            <person name="MacDonald P.J.P."/>
            <person name="Montmayeur A."/>
            <person name="Murphy C."/>
            <person name="Neiman D."/>
            <person name="Pearson M."/>
            <person name="Priest M."/>
            <person name="Roberts A."/>
            <person name="Saif S."/>
            <person name="Shea T."/>
            <person name="Shenoy N."/>
            <person name="Sisk P."/>
            <person name="Stolte C."/>
            <person name="Sykes S."/>
            <person name="Wortman J."/>
            <person name="Nusbaum C."/>
            <person name="Birren B."/>
        </authorList>
    </citation>
    <scope>NUCLEOTIDE SEQUENCE [LARGE SCALE GENOMIC DNA]</scope>
    <source>
        <strain evidence="1">ACB1</strain>
    </source>
</reference>